<proteinExistence type="predicted"/>
<comment type="caution">
    <text evidence="3">The sequence shown here is derived from an EMBL/GenBank/DDBJ whole genome shotgun (WGS) entry which is preliminary data.</text>
</comment>
<feature type="region of interest" description="Disordered" evidence="1">
    <location>
        <begin position="18"/>
        <end position="38"/>
    </location>
</feature>
<dbReference type="Gene3D" id="3.40.50.1820">
    <property type="entry name" value="alpha/beta hydrolase"/>
    <property type="match status" value="1"/>
</dbReference>
<evidence type="ECO:0000313" key="4">
    <source>
        <dbReference type="Proteomes" id="UP001175228"/>
    </source>
</evidence>
<gene>
    <name evidence="3" type="ORF">EDD18DRAFT_1416802</name>
</gene>
<keyword evidence="2" id="KW-0732">Signal</keyword>
<feature type="chain" id="PRO_5041399238" description="Alpha/beta-hydrolase" evidence="2">
    <location>
        <begin position="16"/>
        <end position="426"/>
    </location>
</feature>
<dbReference type="PANTHER" id="PTHR35560:SF3">
    <property type="entry name" value="PEPTIDASE S9 PROLYL OLIGOPEPTIDASE CATALYTIC DOMAIN-CONTAINING PROTEIN"/>
    <property type="match status" value="1"/>
</dbReference>
<sequence length="426" mass="46628">MFLSFLLHLAPLAAASVPHRRQQVNQNPTVGGDPNNGWQEFPQVSDATAYPGWVVDQDVGAKLVRLTLFLTIVSESNIQVKPLYQTSGLNNSEVTRAVTILPGRNRDCWYYWDVINNALYNATYHDSSIRRENISVMAPCFFTQPDMQAGAAEEDVLLWGMTTWIDGKENILPSSVPNFGSFDVLDALVAYYLDTGTFPNLNTIVVGGHSAGGQMAQRYATLRKSTENDNRLHFWIANPGSLCWLTDDRPLPDSSCSDADQYKYGLAGNFPAYATSDTNKLGRDGIVSRYNGRNLNYAWGTADNGPGDISCEAFTQGRTHLERGRNFVAMLQNLTGGIPSLSTVDWIEGVSHSNEGMTSSEAGIDKLFRYVSNGTSGTVNAPSASSSSSSSTSSLNPFQTGDATNTRPSHFIFFLVLPLVFPLTVW</sequence>
<evidence type="ECO:0008006" key="5">
    <source>
        <dbReference type="Google" id="ProtNLM"/>
    </source>
</evidence>
<evidence type="ECO:0000313" key="3">
    <source>
        <dbReference type="EMBL" id="KAK0490150.1"/>
    </source>
</evidence>
<keyword evidence="4" id="KW-1185">Reference proteome</keyword>
<dbReference type="InterPro" id="IPR029058">
    <property type="entry name" value="AB_hydrolase_fold"/>
</dbReference>
<evidence type="ECO:0000256" key="2">
    <source>
        <dbReference type="SAM" id="SignalP"/>
    </source>
</evidence>
<organism evidence="3 4">
    <name type="scientific">Armillaria luteobubalina</name>
    <dbReference type="NCBI Taxonomy" id="153913"/>
    <lineage>
        <taxon>Eukaryota</taxon>
        <taxon>Fungi</taxon>
        <taxon>Dikarya</taxon>
        <taxon>Basidiomycota</taxon>
        <taxon>Agaricomycotina</taxon>
        <taxon>Agaricomycetes</taxon>
        <taxon>Agaricomycetidae</taxon>
        <taxon>Agaricales</taxon>
        <taxon>Marasmiineae</taxon>
        <taxon>Physalacriaceae</taxon>
        <taxon>Armillaria</taxon>
    </lineage>
</organism>
<dbReference type="SUPFAM" id="SSF53474">
    <property type="entry name" value="alpha/beta-Hydrolases"/>
    <property type="match status" value="1"/>
</dbReference>
<evidence type="ECO:0000256" key="1">
    <source>
        <dbReference type="SAM" id="MobiDB-lite"/>
    </source>
</evidence>
<dbReference type="Proteomes" id="UP001175228">
    <property type="component" value="Unassembled WGS sequence"/>
</dbReference>
<reference evidence="3" key="1">
    <citation type="submission" date="2023-06" db="EMBL/GenBank/DDBJ databases">
        <authorList>
            <consortium name="Lawrence Berkeley National Laboratory"/>
            <person name="Ahrendt S."/>
            <person name="Sahu N."/>
            <person name="Indic B."/>
            <person name="Wong-Bajracharya J."/>
            <person name="Merenyi Z."/>
            <person name="Ke H.-M."/>
            <person name="Monk M."/>
            <person name="Kocsube S."/>
            <person name="Drula E."/>
            <person name="Lipzen A."/>
            <person name="Balint B."/>
            <person name="Henrissat B."/>
            <person name="Andreopoulos B."/>
            <person name="Martin F.M."/>
            <person name="Harder C.B."/>
            <person name="Rigling D."/>
            <person name="Ford K.L."/>
            <person name="Foster G.D."/>
            <person name="Pangilinan J."/>
            <person name="Papanicolaou A."/>
            <person name="Barry K."/>
            <person name="LaButti K."/>
            <person name="Viragh M."/>
            <person name="Koriabine M."/>
            <person name="Yan M."/>
            <person name="Riley R."/>
            <person name="Champramary S."/>
            <person name="Plett K.L."/>
            <person name="Tsai I.J."/>
            <person name="Slot J."/>
            <person name="Sipos G."/>
            <person name="Plett J."/>
            <person name="Nagy L.G."/>
            <person name="Grigoriev I.V."/>
        </authorList>
    </citation>
    <scope>NUCLEOTIDE SEQUENCE</scope>
    <source>
        <strain evidence="3">HWK02</strain>
    </source>
</reference>
<dbReference type="AlphaFoldDB" id="A0AA39PT98"/>
<protein>
    <recommendedName>
        <fullName evidence="5">Alpha/beta-hydrolase</fullName>
    </recommendedName>
</protein>
<feature type="region of interest" description="Disordered" evidence="1">
    <location>
        <begin position="379"/>
        <end position="401"/>
    </location>
</feature>
<dbReference type="PANTHER" id="PTHR35560">
    <property type="entry name" value="BLL0132 PROTEIN"/>
    <property type="match status" value="1"/>
</dbReference>
<feature type="compositionally biased region" description="Low complexity" evidence="1">
    <location>
        <begin position="383"/>
        <end position="394"/>
    </location>
</feature>
<accession>A0AA39PT98</accession>
<name>A0AA39PT98_9AGAR</name>
<dbReference type="EMBL" id="JAUEPU010000034">
    <property type="protein sequence ID" value="KAK0490150.1"/>
    <property type="molecule type" value="Genomic_DNA"/>
</dbReference>
<feature type="signal peptide" evidence="2">
    <location>
        <begin position="1"/>
        <end position="15"/>
    </location>
</feature>